<organism evidence="1 2">
    <name type="scientific">Dentiscutata heterogama</name>
    <dbReference type="NCBI Taxonomy" id="1316150"/>
    <lineage>
        <taxon>Eukaryota</taxon>
        <taxon>Fungi</taxon>
        <taxon>Fungi incertae sedis</taxon>
        <taxon>Mucoromycota</taxon>
        <taxon>Glomeromycotina</taxon>
        <taxon>Glomeromycetes</taxon>
        <taxon>Diversisporales</taxon>
        <taxon>Gigasporaceae</taxon>
        <taxon>Dentiscutata</taxon>
    </lineage>
</organism>
<protein>
    <submittedName>
        <fullName evidence="1">9543_t:CDS:1</fullName>
    </submittedName>
</protein>
<accession>A0ACA9PGT9</accession>
<dbReference type="EMBL" id="CAJVPU010028015">
    <property type="protein sequence ID" value="CAG8705663.1"/>
    <property type="molecule type" value="Genomic_DNA"/>
</dbReference>
<name>A0ACA9PGT9_9GLOM</name>
<dbReference type="Proteomes" id="UP000789702">
    <property type="component" value="Unassembled WGS sequence"/>
</dbReference>
<keyword evidence="2" id="KW-1185">Reference proteome</keyword>
<comment type="caution">
    <text evidence="1">The sequence shown here is derived from an EMBL/GenBank/DDBJ whole genome shotgun (WGS) entry which is preliminary data.</text>
</comment>
<sequence>TCTGVKHFMFLDNLIKNSNHTEVDMSKDLIQENDESLLLQKTKEAKTYTYSPPSPERVPKEIMHKLKTMIEIANNDLIDISPKKLISSNLIKATFETNYLSEIHASLNNIDKLKQLVSKVQKEHNPYRQSILGLTYNIWKEKKEYDNYVQQAGVFADRQIMVICISKLQAETWKSLEYFEIDIVFKCVQENINKLEINIIMKIIKL</sequence>
<evidence type="ECO:0000313" key="1">
    <source>
        <dbReference type="EMBL" id="CAG8705663.1"/>
    </source>
</evidence>
<gene>
    <name evidence="1" type="ORF">DHETER_LOCUS11984</name>
</gene>
<feature type="non-terminal residue" evidence="1">
    <location>
        <position position="1"/>
    </location>
</feature>
<reference evidence="1" key="1">
    <citation type="submission" date="2021-06" db="EMBL/GenBank/DDBJ databases">
        <authorList>
            <person name="Kallberg Y."/>
            <person name="Tangrot J."/>
            <person name="Rosling A."/>
        </authorList>
    </citation>
    <scope>NUCLEOTIDE SEQUENCE</scope>
    <source>
        <strain evidence="1">IL203A</strain>
    </source>
</reference>
<feature type="non-terminal residue" evidence="1">
    <location>
        <position position="206"/>
    </location>
</feature>
<proteinExistence type="predicted"/>
<evidence type="ECO:0000313" key="2">
    <source>
        <dbReference type="Proteomes" id="UP000789702"/>
    </source>
</evidence>